<dbReference type="AlphaFoldDB" id="A0A9W8V5Q5"/>
<evidence type="ECO:0000313" key="1">
    <source>
        <dbReference type="EMBL" id="KAJ4198016.1"/>
    </source>
</evidence>
<accession>A0A9W8V5Q5</accession>
<protein>
    <submittedName>
        <fullName evidence="1">Uncharacterized protein</fullName>
    </submittedName>
</protein>
<gene>
    <name evidence="1" type="ORF">NW755_14939</name>
</gene>
<dbReference type="Proteomes" id="UP001152087">
    <property type="component" value="Unassembled WGS sequence"/>
</dbReference>
<dbReference type="EMBL" id="JAOQAV010000001">
    <property type="protein sequence ID" value="KAJ4198016.1"/>
    <property type="molecule type" value="Genomic_DNA"/>
</dbReference>
<reference evidence="1" key="1">
    <citation type="submission" date="2022-09" db="EMBL/GenBank/DDBJ databases">
        <title>Fusarium specimens isolated from Avocado Roots.</title>
        <authorList>
            <person name="Stajich J."/>
            <person name="Roper C."/>
            <person name="Heimlech-Rivalta G."/>
        </authorList>
    </citation>
    <scope>NUCLEOTIDE SEQUENCE</scope>
    <source>
        <strain evidence="1">A02</strain>
    </source>
</reference>
<comment type="caution">
    <text evidence="1">The sequence shown here is derived from an EMBL/GenBank/DDBJ whole genome shotgun (WGS) entry which is preliminary data.</text>
</comment>
<organism evidence="1 2">
    <name type="scientific">Fusarium falciforme</name>
    <dbReference type="NCBI Taxonomy" id="195108"/>
    <lineage>
        <taxon>Eukaryota</taxon>
        <taxon>Fungi</taxon>
        <taxon>Dikarya</taxon>
        <taxon>Ascomycota</taxon>
        <taxon>Pezizomycotina</taxon>
        <taxon>Sordariomycetes</taxon>
        <taxon>Hypocreomycetidae</taxon>
        <taxon>Hypocreales</taxon>
        <taxon>Nectriaceae</taxon>
        <taxon>Fusarium</taxon>
        <taxon>Fusarium solani species complex</taxon>
    </lineage>
</organism>
<name>A0A9W8V5Q5_9HYPO</name>
<evidence type="ECO:0000313" key="2">
    <source>
        <dbReference type="Proteomes" id="UP001152087"/>
    </source>
</evidence>
<keyword evidence="2" id="KW-1185">Reference proteome</keyword>
<proteinExistence type="predicted"/>
<sequence length="175" mass="19260">MLANSGIRGDISEAEAHLEKMKKKDCGDVLTEVSRPAYFPNSSSKETTASSAFVHGRRLRLPSGVDNLGPVRLGESGHRLTLWIPGLGSTRSRRWRRPCFNLGESSPRASGFRGSLRAGLARNCVYAAEPCGRSQLIGDGLDTDVDRSRDGCPALRLDSTVERTLCWWAREGMRR</sequence>